<dbReference type="SUPFAM" id="SSF50249">
    <property type="entry name" value="Nucleic acid-binding proteins"/>
    <property type="match status" value="1"/>
</dbReference>
<evidence type="ECO:0000259" key="2">
    <source>
        <dbReference type="Pfam" id="PF12172"/>
    </source>
</evidence>
<comment type="caution">
    <text evidence="3">The sequence shown here is derived from an EMBL/GenBank/DDBJ whole genome shotgun (WGS) entry which is preliminary data.</text>
</comment>
<evidence type="ECO:0008006" key="5">
    <source>
        <dbReference type="Google" id="ProtNLM"/>
    </source>
</evidence>
<dbReference type="InterPro" id="IPR002878">
    <property type="entry name" value="ChsH2_C"/>
</dbReference>
<organism evidence="3 4">
    <name type="scientific">Sporichthya brevicatena</name>
    <dbReference type="NCBI Taxonomy" id="171442"/>
    <lineage>
        <taxon>Bacteria</taxon>
        <taxon>Bacillati</taxon>
        <taxon>Actinomycetota</taxon>
        <taxon>Actinomycetes</taxon>
        <taxon>Sporichthyales</taxon>
        <taxon>Sporichthyaceae</taxon>
        <taxon>Sporichthya</taxon>
    </lineage>
</organism>
<gene>
    <name evidence="3" type="ORF">GCM10009547_19160</name>
</gene>
<dbReference type="InterPro" id="IPR052513">
    <property type="entry name" value="Thioester_dehydratase-like"/>
</dbReference>
<protein>
    <recommendedName>
        <fullName evidence="5">DNA-binding protein</fullName>
    </recommendedName>
</protein>
<dbReference type="RefSeq" id="WP_344604031.1">
    <property type="nucleotide sequence ID" value="NZ_BAAAHE010000014.1"/>
</dbReference>
<dbReference type="Pfam" id="PF12172">
    <property type="entry name" value="zf-ChsH2"/>
    <property type="match status" value="1"/>
</dbReference>
<dbReference type="PANTHER" id="PTHR34075:SF5">
    <property type="entry name" value="BLR3430 PROTEIN"/>
    <property type="match status" value="1"/>
</dbReference>
<reference evidence="3 4" key="1">
    <citation type="journal article" date="2019" name="Int. J. Syst. Evol. Microbiol.">
        <title>The Global Catalogue of Microorganisms (GCM) 10K type strain sequencing project: providing services to taxonomists for standard genome sequencing and annotation.</title>
        <authorList>
            <consortium name="The Broad Institute Genomics Platform"/>
            <consortium name="The Broad Institute Genome Sequencing Center for Infectious Disease"/>
            <person name="Wu L."/>
            <person name="Ma J."/>
        </authorList>
    </citation>
    <scope>NUCLEOTIDE SEQUENCE [LARGE SCALE GENOMIC DNA]</scope>
    <source>
        <strain evidence="3 4">JCM 10671</strain>
    </source>
</reference>
<dbReference type="PANTHER" id="PTHR34075">
    <property type="entry name" value="BLR3430 PROTEIN"/>
    <property type="match status" value="1"/>
</dbReference>
<evidence type="ECO:0000313" key="4">
    <source>
        <dbReference type="Proteomes" id="UP001500957"/>
    </source>
</evidence>
<dbReference type="EMBL" id="BAAAHE010000014">
    <property type="protein sequence ID" value="GAA0617152.1"/>
    <property type="molecule type" value="Genomic_DNA"/>
</dbReference>
<evidence type="ECO:0000259" key="1">
    <source>
        <dbReference type="Pfam" id="PF01796"/>
    </source>
</evidence>
<dbReference type="Pfam" id="PF01796">
    <property type="entry name" value="OB_ChsH2_C"/>
    <property type="match status" value="1"/>
</dbReference>
<name>A0ABN1GR79_9ACTN</name>
<sequence length="133" mass="14054">MSTPVAAELFASLEPLTLAGSRCTTCRTVQFPRAAQCAHCAGEAVEVIDLPTTGRVWTWTVQRFAPKAPYVPPANGFAPYAVGYVDLGEVLVESILRYDLERGLPAIGDEVTLVAVPADGENVTYAFAPVGAA</sequence>
<dbReference type="InterPro" id="IPR022002">
    <property type="entry name" value="ChsH2_Znr"/>
</dbReference>
<proteinExistence type="predicted"/>
<feature type="domain" description="ChsH2 C-terminal OB-fold" evidence="1">
    <location>
        <begin position="49"/>
        <end position="114"/>
    </location>
</feature>
<dbReference type="Proteomes" id="UP001500957">
    <property type="component" value="Unassembled WGS sequence"/>
</dbReference>
<evidence type="ECO:0000313" key="3">
    <source>
        <dbReference type="EMBL" id="GAA0617152.1"/>
    </source>
</evidence>
<keyword evidence="4" id="KW-1185">Reference proteome</keyword>
<accession>A0ABN1GR79</accession>
<feature type="domain" description="ChsH2 rubredoxin-like zinc ribbon" evidence="2">
    <location>
        <begin position="18"/>
        <end position="46"/>
    </location>
</feature>
<dbReference type="InterPro" id="IPR012340">
    <property type="entry name" value="NA-bd_OB-fold"/>
</dbReference>